<proteinExistence type="predicted"/>
<evidence type="ECO:0000313" key="4">
    <source>
        <dbReference type="Proteomes" id="UP000001660"/>
    </source>
</evidence>
<dbReference type="AlphaFoldDB" id="D8PFT4"/>
<feature type="region of interest" description="Disordered" evidence="1">
    <location>
        <begin position="297"/>
        <end position="325"/>
    </location>
</feature>
<dbReference type="SUPFAM" id="SSF48452">
    <property type="entry name" value="TPR-like"/>
    <property type="match status" value="1"/>
</dbReference>
<dbReference type="PANTHER" id="PTHR35894">
    <property type="entry name" value="GENERAL SECRETION PATHWAY PROTEIN A-RELATED"/>
    <property type="match status" value="1"/>
</dbReference>
<dbReference type="InterPro" id="IPR052026">
    <property type="entry name" value="ExeA_AAA_ATPase_DNA-bind"/>
</dbReference>
<dbReference type="eggNOG" id="COG0457">
    <property type="taxonomic scope" value="Bacteria"/>
</dbReference>
<feature type="compositionally biased region" description="Polar residues" evidence="1">
    <location>
        <begin position="297"/>
        <end position="321"/>
    </location>
</feature>
<evidence type="ECO:0000313" key="3">
    <source>
        <dbReference type="EMBL" id="CBK42121.1"/>
    </source>
</evidence>
<dbReference type="InterPro" id="IPR019734">
    <property type="entry name" value="TPR_rpt"/>
</dbReference>
<dbReference type="EMBL" id="FP929003">
    <property type="protein sequence ID" value="CBK42121.1"/>
    <property type="molecule type" value="Genomic_DNA"/>
</dbReference>
<dbReference type="InterPro" id="IPR049945">
    <property type="entry name" value="AAA_22"/>
</dbReference>
<dbReference type="HOGENOM" id="CLU_575811_0_0_0"/>
<keyword evidence="4" id="KW-1185">Reference proteome</keyword>
<dbReference type="Gene3D" id="1.25.40.10">
    <property type="entry name" value="Tetratricopeptide repeat domain"/>
    <property type="match status" value="1"/>
</dbReference>
<gene>
    <name evidence="3" type="ORF">NIDE2411</name>
</gene>
<dbReference type="GO" id="GO:0016887">
    <property type="term" value="F:ATP hydrolysis activity"/>
    <property type="evidence" value="ECO:0007669"/>
    <property type="project" value="InterPro"/>
</dbReference>
<dbReference type="Gene3D" id="3.40.50.300">
    <property type="entry name" value="P-loop containing nucleotide triphosphate hydrolases"/>
    <property type="match status" value="1"/>
</dbReference>
<feature type="domain" description="AAA+ ATPase" evidence="2">
    <location>
        <begin position="42"/>
        <end position="188"/>
    </location>
</feature>
<evidence type="ECO:0000259" key="2">
    <source>
        <dbReference type="SMART" id="SM00382"/>
    </source>
</evidence>
<dbReference type="OrthoDB" id="9783370at2"/>
<dbReference type="SMART" id="SM00028">
    <property type="entry name" value="TPR"/>
    <property type="match status" value="2"/>
</dbReference>
<organism evidence="3 4">
    <name type="scientific">Nitrospira defluvii</name>
    <dbReference type="NCBI Taxonomy" id="330214"/>
    <lineage>
        <taxon>Bacteria</taxon>
        <taxon>Pseudomonadati</taxon>
        <taxon>Nitrospirota</taxon>
        <taxon>Nitrospiria</taxon>
        <taxon>Nitrospirales</taxon>
        <taxon>Nitrospiraceae</taxon>
        <taxon>Nitrospira</taxon>
    </lineage>
</organism>
<dbReference type="InterPro" id="IPR011990">
    <property type="entry name" value="TPR-like_helical_dom_sf"/>
</dbReference>
<dbReference type="InterPro" id="IPR003593">
    <property type="entry name" value="AAA+_ATPase"/>
</dbReference>
<name>D8PFT4_9BACT</name>
<dbReference type="Proteomes" id="UP000001660">
    <property type="component" value="Chromosome"/>
</dbReference>
<dbReference type="SMART" id="SM00382">
    <property type="entry name" value="AAA"/>
    <property type="match status" value="1"/>
</dbReference>
<dbReference type="Pfam" id="PF13401">
    <property type="entry name" value="AAA_22"/>
    <property type="match status" value="1"/>
</dbReference>
<protein>
    <recommendedName>
        <fullName evidence="2">AAA+ ATPase domain-containing protein</fullName>
    </recommendedName>
</protein>
<dbReference type="SUPFAM" id="SSF52540">
    <property type="entry name" value="P-loop containing nucleoside triphosphate hydrolases"/>
    <property type="match status" value="1"/>
</dbReference>
<dbReference type="Pfam" id="PF13424">
    <property type="entry name" value="TPR_12"/>
    <property type="match status" value="1"/>
</dbReference>
<reference evidence="3 4" key="1">
    <citation type="journal article" date="2010" name="Proc. Natl. Acad. Sci. U.S.A.">
        <title>A Nitrospira metagenome illuminates the physiology and evolution of globally important nitrite-oxidizing bacteria.</title>
        <authorList>
            <person name="Lucker S."/>
            <person name="Wagner M."/>
            <person name="Maixner F."/>
            <person name="Pelletier E."/>
            <person name="Koch H."/>
            <person name="Vacherie B."/>
            <person name="Rattei T."/>
            <person name="Sinninghe Damste J."/>
            <person name="Spieck E."/>
            <person name="Le Paslier D."/>
            <person name="Daims H."/>
        </authorList>
    </citation>
    <scope>NUCLEOTIDE SEQUENCE [LARGE SCALE GENOMIC DNA]</scope>
</reference>
<evidence type="ECO:0000256" key="1">
    <source>
        <dbReference type="SAM" id="MobiDB-lite"/>
    </source>
</evidence>
<dbReference type="eggNOG" id="COG3267">
    <property type="taxonomic scope" value="Bacteria"/>
</dbReference>
<dbReference type="InterPro" id="IPR027417">
    <property type="entry name" value="P-loop_NTPase"/>
</dbReference>
<dbReference type="STRING" id="330214.NIDE2411"/>
<sequence length="474" mass="52285">MYEAFYNLKLRPFTLAPNPDFLYRGDTHRLAMATLEYGLLNEAGFVVLTGMPGMGKTTLLQQLLAEHQRHFTTGLITNTHPGMDTLLPWILLAFGLGGAHPDKLQAFYEFEQFLAKESIARRRVLLIVDEAQNLGANLLEELRLLSNLNKDKAPILQIILSGQPDLRQLLQRKDLTQFAQRVMVDYSLDPFQEEDSIGYIAHRLRVAGREEPIFTQHATRMIHRLTGGIPRLINQLCDTALTYGYAEGAPFLSTKIVAEAAKDRSKGGILPLAGADALTAMTPEQESAEQTELATFASQTVSAPGSADRSVNSPQATSTASLPGRDAQEAYERGLALKKVGLHNDALQQFSLAALDASLAFRAMAQVGICLKALGQSEEAATAFQKSLQAQRGISADTIQVRYLLARTLESLGRIESALEHYRWIRREEPAFKDVAERLDRLSSRRPASTRDGEHGSDGSSWMAQLQRILGASK</sequence>
<dbReference type="KEGG" id="nde:NIDE2411"/>
<accession>D8PFT4</accession>
<dbReference type="PANTHER" id="PTHR35894:SF1">
    <property type="entry name" value="PHOSPHORIBULOKINASE _ URIDINE KINASE FAMILY"/>
    <property type="match status" value="1"/>
</dbReference>